<dbReference type="SUPFAM" id="SSF56003">
    <property type="entry name" value="Molybdenum cofactor-binding domain"/>
    <property type="match status" value="2"/>
</dbReference>
<dbReference type="InterPro" id="IPR000674">
    <property type="entry name" value="Ald_Oxase/Xan_DH_a/b"/>
</dbReference>
<dbReference type="Gene3D" id="3.30.365.10">
    <property type="entry name" value="Aldehyde oxidase/xanthine dehydrogenase, molybdopterin binding domain"/>
    <property type="match status" value="4"/>
</dbReference>
<dbReference type="EMBL" id="LHZU01000138">
    <property type="protein sequence ID" value="KXV58369.1"/>
    <property type="molecule type" value="Genomic_DNA"/>
</dbReference>
<proteinExistence type="predicted"/>
<protein>
    <submittedName>
        <fullName evidence="2">Aldehyde dehydrogenase</fullName>
    </submittedName>
</protein>
<dbReference type="RefSeq" id="WP_061472148.1">
    <property type="nucleotide sequence ID" value="NZ_LHZU01000138.1"/>
</dbReference>
<dbReference type="Pfam" id="PF20256">
    <property type="entry name" value="MoCoBD_2"/>
    <property type="match status" value="2"/>
</dbReference>
<dbReference type="Gene3D" id="3.90.1170.50">
    <property type="entry name" value="Aldehyde oxidase/xanthine dehydrogenase, a/b hammerhead"/>
    <property type="match status" value="1"/>
</dbReference>
<dbReference type="PIRSF" id="PIRSF036389">
    <property type="entry name" value="IOR_B"/>
    <property type="match status" value="1"/>
</dbReference>
<dbReference type="InterPro" id="IPR052516">
    <property type="entry name" value="N-heterocyclic_Hydroxylase"/>
</dbReference>
<dbReference type="InterPro" id="IPR012368">
    <property type="entry name" value="OxRdtase_Mopterin-bd_su_IorB"/>
</dbReference>
<dbReference type="InterPro" id="IPR046867">
    <property type="entry name" value="AldOxase/xan_DH_MoCoBD2"/>
</dbReference>
<dbReference type="SMART" id="SM01008">
    <property type="entry name" value="Ald_Xan_dh_C"/>
    <property type="match status" value="1"/>
</dbReference>
<dbReference type="Pfam" id="PF02738">
    <property type="entry name" value="MoCoBD_1"/>
    <property type="match status" value="1"/>
</dbReference>
<sequence length="734" mass="79167">MPSLFVSKTDNALNPLLRRHFLGGGIALAFAGLPAARSKVALAQTSQNVHSPSDITLGGVVRIGSDNKISLIVPNIEMGQGIYTTEAIIIAEELEVDPKDITVLPALPQDVSDVAPKFLKSLSTGGSRSVRNGWVPLRQAGATVRLMLLTAAAARWNIPQHLLAAENGYIKDHTGQHCAQYGDFAVDAARQNIPQNVPLKSPSDWKLIGKSFPRVDIPAKTNGTAVFGIDVRVPEMAIGAVMGAPVIGATLDTLDDTLCRTIPGVLNVLKTSTAVAVIARNYWTAKKGLAALKIKWVEGKNSSLSSEDIRRKIRDASLSVPEIIARNDKPKNTSAESGKKLEATYELPFLSHAPMEPANVTLHVRAERCDVWMGTQVPTRARAAVAKITGLPPEKVAIHNHMIGGSFGRRLATDFLEQATHFACQVSHPVKFIWSREEDIRQDLFRPAYYDRISATLGQNGQPLSWQHHVSGPSVVDRFAPGGLPVGKLDTDAVAGAVDTPYDLPQMFVTWTRADTPVPVGWWRGVGPAHNVYVVESFIDELAAATHTDPLEYRLRLLGKNPRSVAVLKRAAEESQWSKPLPTGTGRGLALHNAFGSHCAVVTEAVVTDKKSIAIKKVTAVVDCGIAVNTDALIAQMEGGLLFGFSAALYGEITIKNGRIEQSNFHNYPLMRINDVPPIDVHIIKSTDSPGGIGEVGTTAAFPSLGNALFNATGKRCRRYPFSPHFFNGEFGSI</sequence>
<dbReference type="GO" id="GO:0016491">
    <property type="term" value="F:oxidoreductase activity"/>
    <property type="evidence" value="ECO:0007669"/>
    <property type="project" value="InterPro"/>
</dbReference>
<dbReference type="AlphaFoldDB" id="A0A149TZ81"/>
<dbReference type="PANTHER" id="PTHR47495:SF2">
    <property type="entry name" value="ALDEHYDE DEHYDROGENASE"/>
    <property type="match status" value="1"/>
</dbReference>
<dbReference type="PATRIC" id="fig|446692.4.peg.908"/>
<organism evidence="2 3">
    <name type="scientific">Acetobacter senegalensis</name>
    <dbReference type="NCBI Taxonomy" id="446692"/>
    <lineage>
        <taxon>Bacteria</taxon>
        <taxon>Pseudomonadati</taxon>
        <taxon>Pseudomonadota</taxon>
        <taxon>Alphaproteobacteria</taxon>
        <taxon>Acetobacterales</taxon>
        <taxon>Acetobacteraceae</taxon>
        <taxon>Acetobacter</taxon>
    </lineage>
</organism>
<dbReference type="PANTHER" id="PTHR47495">
    <property type="entry name" value="ALDEHYDE DEHYDROGENASE"/>
    <property type="match status" value="1"/>
</dbReference>
<evidence type="ECO:0000313" key="3">
    <source>
        <dbReference type="Proteomes" id="UP000075360"/>
    </source>
</evidence>
<comment type="caution">
    <text evidence="2">The sequence shown here is derived from an EMBL/GenBank/DDBJ whole genome shotgun (WGS) entry which is preliminary data.</text>
</comment>
<name>A0A149TZ81_9PROT</name>
<accession>A0A149TZ81</accession>
<dbReference type="Proteomes" id="UP000075360">
    <property type="component" value="Unassembled WGS sequence"/>
</dbReference>
<dbReference type="InterPro" id="IPR037165">
    <property type="entry name" value="AldOxase/xan_DH_Mopterin-bd_sf"/>
</dbReference>
<dbReference type="OrthoDB" id="9767994at2"/>
<reference evidence="2 3" key="1">
    <citation type="submission" date="2015-06" db="EMBL/GenBank/DDBJ databases">
        <title>Improved classification and identification of acetic acid bacteria using matrix-assisted laser desorption/ionization time-of-flight mass spectrometry; Gluconobacter nephelii and Gluconobacter uchimurae are later heterotypic synonyms of Gluconobacter japonicus and Gluconobacter oxydans, respectively.</title>
        <authorList>
            <person name="Li L."/>
            <person name="Cleenwerck I."/>
            <person name="De Vuyst L."/>
            <person name="Vandamme P."/>
        </authorList>
    </citation>
    <scope>NUCLEOTIDE SEQUENCE [LARGE SCALE GENOMIC DNA]</scope>
    <source>
        <strain evidence="2 3">LMG 23690</strain>
    </source>
</reference>
<dbReference type="InterPro" id="IPR008274">
    <property type="entry name" value="AldOxase/xan_DH_MoCoBD1"/>
</dbReference>
<evidence type="ECO:0000259" key="1">
    <source>
        <dbReference type="SMART" id="SM01008"/>
    </source>
</evidence>
<gene>
    <name evidence="2" type="ORF">AD948_11855</name>
</gene>
<feature type="domain" description="Aldehyde oxidase/xanthine dehydrogenase a/b hammerhead" evidence="1">
    <location>
        <begin position="222"/>
        <end position="300"/>
    </location>
</feature>
<evidence type="ECO:0000313" key="2">
    <source>
        <dbReference type="EMBL" id="KXV58369.1"/>
    </source>
</evidence>